<protein>
    <submittedName>
        <fullName evidence="1">Uncharacterized protein</fullName>
    </submittedName>
</protein>
<organism evidence="1 2">
    <name type="scientific">Mya arenaria</name>
    <name type="common">Soft-shell clam</name>
    <dbReference type="NCBI Taxonomy" id="6604"/>
    <lineage>
        <taxon>Eukaryota</taxon>
        <taxon>Metazoa</taxon>
        <taxon>Spiralia</taxon>
        <taxon>Lophotrochozoa</taxon>
        <taxon>Mollusca</taxon>
        <taxon>Bivalvia</taxon>
        <taxon>Autobranchia</taxon>
        <taxon>Heteroconchia</taxon>
        <taxon>Euheterodonta</taxon>
        <taxon>Imparidentia</taxon>
        <taxon>Neoheterodontei</taxon>
        <taxon>Myida</taxon>
        <taxon>Myoidea</taxon>
        <taxon>Myidae</taxon>
        <taxon>Mya</taxon>
    </lineage>
</organism>
<name>A0ABY7G4Q8_MYAAR</name>
<evidence type="ECO:0000313" key="2">
    <source>
        <dbReference type="Proteomes" id="UP001164746"/>
    </source>
</evidence>
<evidence type="ECO:0000313" key="1">
    <source>
        <dbReference type="EMBL" id="WAR29428.1"/>
    </source>
</evidence>
<accession>A0ABY7G4Q8</accession>
<keyword evidence="2" id="KW-1185">Reference proteome</keyword>
<sequence length="135" mass="15634">MAESIETRHENWLRVVWGLLYVRKGLQGYADTKGKQQYQTFISSVRDIRNKTLHDAHYELDGQTADDCLDKMITVLQDPQELIHDTFAQQAAHAIRNIKAKIEKTPAIMTETLQKWLQTNFDVDKHLKEIEGLIA</sequence>
<reference evidence="1" key="1">
    <citation type="submission" date="2022-11" db="EMBL/GenBank/DDBJ databases">
        <title>Centuries of genome instability and evolution in soft-shell clam transmissible cancer (bioRxiv).</title>
        <authorList>
            <person name="Hart S.F.M."/>
            <person name="Yonemitsu M.A."/>
            <person name="Giersch R.M."/>
            <person name="Beal B.F."/>
            <person name="Arriagada G."/>
            <person name="Davis B.W."/>
            <person name="Ostrander E.A."/>
            <person name="Goff S.P."/>
            <person name="Metzger M.J."/>
        </authorList>
    </citation>
    <scope>NUCLEOTIDE SEQUENCE</scope>
    <source>
        <strain evidence="1">MELC-2E11</strain>
        <tissue evidence="1">Siphon/mantle</tissue>
    </source>
</reference>
<dbReference type="EMBL" id="CP111027">
    <property type="protein sequence ID" value="WAR29428.1"/>
    <property type="molecule type" value="Genomic_DNA"/>
</dbReference>
<gene>
    <name evidence="1" type="ORF">MAR_002996</name>
</gene>
<dbReference type="Proteomes" id="UP001164746">
    <property type="component" value="Chromosome 16"/>
</dbReference>
<proteinExistence type="predicted"/>